<evidence type="ECO:0000313" key="2">
    <source>
        <dbReference type="EMBL" id="MFK3999866.1"/>
    </source>
</evidence>
<proteinExistence type="predicted"/>
<dbReference type="Pfam" id="PF04383">
    <property type="entry name" value="KilA-N"/>
    <property type="match status" value="1"/>
</dbReference>
<dbReference type="InterPro" id="IPR017880">
    <property type="entry name" value="KilA_N"/>
</dbReference>
<feature type="domain" description="KilA-N" evidence="1">
    <location>
        <begin position="1"/>
        <end position="110"/>
    </location>
</feature>
<keyword evidence="3" id="KW-1185">Reference proteome</keyword>
<dbReference type="InterPro" id="IPR018004">
    <property type="entry name" value="KilA/APSES_HTH"/>
</dbReference>
<comment type="caution">
    <text evidence="2">The sequence shown here is derived from an EMBL/GenBank/DDBJ whole genome shotgun (WGS) entry which is preliminary data.</text>
</comment>
<protein>
    <submittedName>
        <fullName evidence="2">KilA-N domain-containing protein</fullName>
    </submittedName>
</protein>
<accession>A0ABW8L4Q2</accession>
<sequence length="281" mass="31371">MSSLTVYAPQITILDNAVKVINGLFCLNDLHKASGGEKKHQPSFFMRNQETTDLINEIKLSDNLEDANVMQRINGGDMRGTYVCKDLVYRYAMWISPKFALLVIRTFDKLVTGELRVQPTGISTVADRKPLVAAVNTFCSKTSAIYSDVWKMIHQRFGLEGVHEMTVEQVPQAIDYVHGLLAQVQYGGLNVDIAMDNEMWRCVGILKYYELSKALDEAKKAVNVLYSAIGSAQSHGSLVYDAFGEQRKLTTLGEGGSHTALEQAKAFIERQDARKQIWGGR</sequence>
<evidence type="ECO:0000259" key="1">
    <source>
        <dbReference type="PROSITE" id="PS51301"/>
    </source>
</evidence>
<name>A0ABW8L4Q2_9GAMM</name>
<gene>
    <name evidence="2" type="ORF">ACI2I3_00765</name>
</gene>
<evidence type="ECO:0000313" key="3">
    <source>
        <dbReference type="Proteomes" id="UP001620234"/>
    </source>
</evidence>
<dbReference type="RefSeq" id="WP_404671711.1">
    <property type="nucleotide sequence ID" value="NZ_JBJDPD010000001.1"/>
</dbReference>
<dbReference type="PROSITE" id="PS51301">
    <property type="entry name" value="KILA_N"/>
    <property type="match status" value="1"/>
</dbReference>
<reference evidence="2 3" key="1">
    <citation type="submission" date="2024-11" db="EMBL/GenBank/DDBJ databases">
        <title>The Natural Products Discovery Center: Release of the First 8490 Sequenced Strains for Exploring Actinobacteria Biosynthetic Diversity.</title>
        <authorList>
            <person name="Kalkreuter E."/>
            <person name="Kautsar S.A."/>
            <person name="Yang D."/>
            <person name="Bader C.D."/>
            <person name="Teijaro C.N."/>
            <person name="Fluegel L."/>
            <person name="Davis C.M."/>
            <person name="Simpson J.R."/>
            <person name="Lauterbach L."/>
            <person name="Steele A.D."/>
            <person name="Gui C."/>
            <person name="Meng S."/>
            <person name="Li G."/>
            <person name="Viehrig K."/>
            <person name="Ye F."/>
            <person name="Su P."/>
            <person name="Kiefer A.F."/>
            <person name="Nichols A."/>
            <person name="Cepeda A.J."/>
            <person name="Yan W."/>
            <person name="Fan B."/>
            <person name="Jiang Y."/>
            <person name="Adhikari A."/>
            <person name="Zheng C.-J."/>
            <person name="Schuster L."/>
            <person name="Cowan T.M."/>
            <person name="Smanski M.J."/>
            <person name="Chevrette M.G."/>
            <person name="De Carvalho L.P.S."/>
            <person name="Shen B."/>
        </authorList>
    </citation>
    <scope>NUCLEOTIDE SEQUENCE [LARGE SCALE GENOMIC DNA]</scope>
    <source>
        <strain evidence="2 3">NPDC077433</strain>
    </source>
</reference>
<dbReference type="EMBL" id="JBJDPD010000001">
    <property type="protein sequence ID" value="MFK3999866.1"/>
    <property type="molecule type" value="Genomic_DNA"/>
</dbReference>
<dbReference type="SMART" id="SM01252">
    <property type="entry name" value="KilA-N"/>
    <property type="match status" value="1"/>
</dbReference>
<dbReference type="Proteomes" id="UP001620234">
    <property type="component" value="Unassembled WGS sequence"/>
</dbReference>
<organism evidence="2 3">
    <name type="scientific">Psychrobacter namhaensis</name>
    <dbReference type="NCBI Taxonomy" id="292734"/>
    <lineage>
        <taxon>Bacteria</taxon>
        <taxon>Pseudomonadati</taxon>
        <taxon>Pseudomonadota</taxon>
        <taxon>Gammaproteobacteria</taxon>
        <taxon>Moraxellales</taxon>
        <taxon>Moraxellaceae</taxon>
        <taxon>Psychrobacter</taxon>
    </lineage>
</organism>